<dbReference type="Pfam" id="PF13648">
    <property type="entry name" value="Lipocalin_4"/>
    <property type="match status" value="1"/>
</dbReference>
<dbReference type="OrthoDB" id="1445898at2"/>
<evidence type="ECO:0000313" key="4">
    <source>
        <dbReference type="Proteomes" id="UP000323720"/>
    </source>
</evidence>
<evidence type="ECO:0000256" key="1">
    <source>
        <dbReference type="SAM" id="SignalP"/>
    </source>
</evidence>
<keyword evidence="4" id="KW-1185">Reference proteome</keyword>
<dbReference type="RefSeq" id="WP_148402455.1">
    <property type="nucleotide sequence ID" value="NZ_VSKK01000001.1"/>
</dbReference>
<dbReference type="EMBL" id="VSKK01000001">
    <property type="protein sequence ID" value="TYB78718.1"/>
    <property type="molecule type" value="Genomic_DNA"/>
</dbReference>
<protein>
    <recommendedName>
        <fullName evidence="2">Lipocalin-like domain-containing protein</fullName>
    </recommendedName>
</protein>
<sequence length="178" mass="19623">MKILKFVLICFLIGTNVSCSSDDDSDNPPINITGSWTLKEGYIPAGSTNVNLGGMSVPIQYSGSFVEIDENNRLNFQQDNTFTSVTGNISLEMDLTVMGTPQTQSFEGSDMFGQGTWELNGSELLIHNENGTTIKYYIDKLEGNVLYLSANVKDMNTGTPNPMLESMNIIIKMTLERI</sequence>
<feature type="signal peptide" evidence="1">
    <location>
        <begin position="1"/>
        <end position="20"/>
    </location>
</feature>
<dbReference type="Proteomes" id="UP000323720">
    <property type="component" value="Unassembled WGS sequence"/>
</dbReference>
<organism evidence="3 4">
    <name type="scientific">Bizionia myxarmorum</name>
    <dbReference type="NCBI Taxonomy" id="291186"/>
    <lineage>
        <taxon>Bacteria</taxon>
        <taxon>Pseudomonadati</taxon>
        <taxon>Bacteroidota</taxon>
        <taxon>Flavobacteriia</taxon>
        <taxon>Flavobacteriales</taxon>
        <taxon>Flavobacteriaceae</taxon>
        <taxon>Bizionia</taxon>
    </lineage>
</organism>
<dbReference type="AlphaFoldDB" id="A0A5D0RDD3"/>
<comment type="caution">
    <text evidence="3">The sequence shown here is derived from an EMBL/GenBank/DDBJ whole genome shotgun (WGS) entry which is preliminary data.</text>
</comment>
<dbReference type="InterPro" id="IPR024311">
    <property type="entry name" value="Lipocalin-like"/>
</dbReference>
<evidence type="ECO:0000259" key="2">
    <source>
        <dbReference type="Pfam" id="PF13648"/>
    </source>
</evidence>
<name>A0A5D0RDD3_9FLAO</name>
<evidence type="ECO:0000313" key="3">
    <source>
        <dbReference type="EMBL" id="TYB78718.1"/>
    </source>
</evidence>
<feature type="chain" id="PRO_5023117179" description="Lipocalin-like domain-containing protein" evidence="1">
    <location>
        <begin position="21"/>
        <end position="178"/>
    </location>
</feature>
<proteinExistence type="predicted"/>
<reference evidence="3 4" key="1">
    <citation type="submission" date="2019-08" db="EMBL/GenBank/DDBJ databases">
        <title>Genomes of Antarctic Bizionia species.</title>
        <authorList>
            <person name="Bowman J.P."/>
        </authorList>
    </citation>
    <scope>NUCLEOTIDE SEQUENCE [LARGE SCALE GENOMIC DNA]</scope>
    <source>
        <strain evidence="3 4">ADA-4</strain>
    </source>
</reference>
<feature type="domain" description="Lipocalin-like" evidence="2">
    <location>
        <begin position="32"/>
        <end position="146"/>
    </location>
</feature>
<keyword evidence="1" id="KW-0732">Signal</keyword>
<gene>
    <name evidence="3" type="ORF">ES674_02765</name>
</gene>
<accession>A0A5D0RDD3</accession>